<dbReference type="Gramene" id="TraesNOR7A03G04012140.1">
    <property type="protein sequence ID" value="TraesNOR7A03G04012140.1.CDS1"/>
    <property type="gene ID" value="TraesNOR7A03G04012140"/>
</dbReference>
<name>A0A3B6RJX3_WHEAT</name>
<dbReference type="Gramene" id="TraesSYM7A03G03922360.1">
    <property type="protein sequence ID" value="TraesSYM7A03G03922360.1.CDS1"/>
    <property type="gene ID" value="TraesSYM7A03G03922360"/>
</dbReference>
<dbReference type="AlphaFoldDB" id="A0A3B6RJX3"/>
<dbReference type="Gramene" id="TraesARI7A03G03942620.1">
    <property type="protein sequence ID" value="TraesARI7A03G03942620.1.CDS1"/>
    <property type="gene ID" value="TraesARI7A03G03942620"/>
</dbReference>
<dbReference type="EnsemblPlants" id="TraesCS7A02G389800.1">
    <property type="protein sequence ID" value="TraesCS7A02G389800.1.cds1"/>
    <property type="gene ID" value="TraesCS7A02G389800"/>
</dbReference>
<reference evidence="1" key="2">
    <citation type="submission" date="2018-10" db="UniProtKB">
        <authorList>
            <consortium name="EnsemblPlants"/>
        </authorList>
    </citation>
    <scope>IDENTIFICATION</scope>
</reference>
<dbReference type="Proteomes" id="UP000019116">
    <property type="component" value="Chromosome 7A"/>
</dbReference>
<proteinExistence type="predicted"/>
<organism evidence="1">
    <name type="scientific">Triticum aestivum</name>
    <name type="common">Wheat</name>
    <dbReference type="NCBI Taxonomy" id="4565"/>
    <lineage>
        <taxon>Eukaryota</taxon>
        <taxon>Viridiplantae</taxon>
        <taxon>Streptophyta</taxon>
        <taxon>Embryophyta</taxon>
        <taxon>Tracheophyta</taxon>
        <taxon>Spermatophyta</taxon>
        <taxon>Magnoliopsida</taxon>
        <taxon>Liliopsida</taxon>
        <taxon>Poales</taxon>
        <taxon>Poaceae</taxon>
        <taxon>BOP clade</taxon>
        <taxon>Pooideae</taxon>
        <taxon>Triticodae</taxon>
        <taxon>Triticeae</taxon>
        <taxon>Triticinae</taxon>
        <taxon>Triticum</taxon>
    </lineage>
</organism>
<sequence>MMARCFVARYLPGRGRRAINKARGLDQWLTLHLVSALVYHLPKRENGRRNLW</sequence>
<protein>
    <submittedName>
        <fullName evidence="1">Uncharacterized protein</fullName>
    </submittedName>
</protein>
<dbReference type="Gramene" id="TraesWEE_scaffold_088844_01G000400.1">
    <property type="protein sequence ID" value="TraesWEE_scaffold_088844_01G000400.1"/>
    <property type="gene ID" value="TraesWEE_scaffold_088844_01G000400"/>
</dbReference>
<dbReference type="Gramene" id="TraesLDM7A03G03972010.1">
    <property type="protein sequence ID" value="TraesLDM7A03G03972010.1.CDS1"/>
    <property type="gene ID" value="TraesLDM7A03G03972010"/>
</dbReference>
<dbReference type="Gramene" id="TraesCAD_scaffold_082172_01G000100.1">
    <property type="protein sequence ID" value="TraesCAD_scaffold_082172_01G000100.1"/>
    <property type="gene ID" value="TraesCAD_scaffold_082172_01G000100"/>
</dbReference>
<dbReference type="Gramene" id="TraesSTA7A03G03954560.1">
    <property type="protein sequence ID" value="TraesSTA7A03G03954560.1.CDS1"/>
    <property type="gene ID" value="TraesSTA7A03G03954560"/>
</dbReference>
<dbReference type="Gramene" id="TraesLAC7A03G03922390.1">
    <property type="protein sequence ID" value="TraesLAC7A03G03922390.1.CDS1"/>
    <property type="gene ID" value="TraesLAC7A03G03922390"/>
</dbReference>
<dbReference type="Gramene" id="TraesJAG7A03G03950600.1">
    <property type="protein sequence ID" value="TraesJAG7A03G03950600.1.CDS1"/>
    <property type="gene ID" value="TraesJAG7A03G03950600"/>
</dbReference>
<reference evidence="1" key="1">
    <citation type="submission" date="2018-08" db="EMBL/GenBank/DDBJ databases">
        <authorList>
            <person name="Rossello M."/>
        </authorList>
    </citation>
    <scope>NUCLEOTIDE SEQUENCE [LARGE SCALE GENOMIC DNA]</scope>
    <source>
        <strain evidence="1">cv. Chinese Spring</strain>
    </source>
</reference>
<evidence type="ECO:0000313" key="2">
    <source>
        <dbReference type="Proteomes" id="UP000019116"/>
    </source>
</evidence>
<dbReference type="OrthoDB" id="580577at2759"/>
<dbReference type="Gramene" id="TraesCS7A03G0942900.1">
    <property type="protein sequence ID" value="TraesCS7A03G0942900.1.CDS1"/>
    <property type="gene ID" value="TraesCS7A03G0942900"/>
</dbReference>
<accession>A0A3B6RJX3</accession>
<dbReference type="Gramene" id="TraesJUL7A03G04005530.1">
    <property type="protein sequence ID" value="TraesJUL7A03G04005530.1.CDS1"/>
    <property type="gene ID" value="TraesJUL7A03G04005530"/>
</dbReference>
<keyword evidence="2" id="KW-1185">Reference proteome</keyword>
<evidence type="ECO:0000313" key="1">
    <source>
        <dbReference type="EnsemblPlants" id="TraesCS7A02G389800.1.cds1"/>
    </source>
</evidence>
<dbReference type="Gramene" id="TraesCS7A02G389800.1">
    <property type="protein sequence ID" value="TraesCS7A02G389800.1.cds1"/>
    <property type="gene ID" value="TraesCS7A02G389800"/>
</dbReference>